<name>A0A6L9S9S0_9ACTN</name>
<dbReference type="InterPro" id="IPR000792">
    <property type="entry name" value="Tscrpt_reg_LuxR_C"/>
</dbReference>
<dbReference type="SMART" id="SM00421">
    <property type="entry name" value="HTH_LUXR"/>
    <property type="match status" value="1"/>
</dbReference>
<dbReference type="Gene3D" id="1.10.10.10">
    <property type="entry name" value="Winged helix-like DNA-binding domain superfamily/Winged helix DNA-binding domain"/>
    <property type="match status" value="1"/>
</dbReference>
<dbReference type="PROSITE" id="PS50043">
    <property type="entry name" value="HTH_LUXR_2"/>
    <property type="match status" value="1"/>
</dbReference>
<sequence>MAARRAGDEQTALLELDAAGAIFERLGATPDVQRVAELRSRPVSRPDGLTSRELDVLRLVAQGRSNRQIAAELFISEHTVARHISNIFRKIDVASRSAAASYAYQHRLV</sequence>
<dbReference type="SUPFAM" id="SSF46894">
    <property type="entry name" value="C-terminal effector domain of the bipartite response regulators"/>
    <property type="match status" value="1"/>
</dbReference>
<evidence type="ECO:0000313" key="6">
    <source>
        <dbReference type="Proteomes" id="UP000475214"/>
    </source>
</evidence>
<dbReference type="GO" id="GO:0003677">
    <property type="term" value="F:DNA binding"/>
    <property type="evidence" value="ECO:0007669"/>
    <property type="project" value="UniProtKB-KW"/>
</dbReference>
<dbReference type="CDD" id="cd06170">
    <property type="entry name" value="LuxR_C_like"/>
    <property type="match status" value="1"/>
</dbReference>
<evidence type="ECO:0000313" key="5">
    <source>
        <dbReference type="EMBL" id="NEE01829.1"/>
    </source>
</evidence>
<dbReference type="Pfam" id="PF00196">
    <property type="entry name" value="GerE"/>
    <property type="match status" value="1"/>
</dbReference>
<accession>A0A6L9S9S0</accession>
<protein>
    <submittedName>
        <fullName evidence="5">Helix-turn-helix transcriptional regulator</fullName>
    </submittedName>
</protein>
<dbReference type="InterPro" id="IPR036388">
    <property type="entry name" value="WH-like_DNA-bd_sf"/>
</dbReference>
<dbReference type="PROSITE" id="PS00622">
    <property type="entry name" value="HTH_LUXR_1"/>
    <property type="match status" value="1"/>
</dbReference>
<dbReference type="InterPro" id="IPR016032">
    <property type="entry name" value="Sig_transdc_resp-reg_C-effctor"/>
</dbReference>
<keyword evidence="6" id="KW-1185">Reference proteome</keyword>
<keyword evidence="3" id="KW-0804">Transcription</keyword>
<evidence type="ECO:0000256" key="1">
    <source>
        <dbReference type="ARBA" id="ARBA00023015"/>
    </source>
</evidence>
<dbReference type="Proteomes" id="UP000475214">
    <property type="component" value="Unassembled WGS sequence"/>
</dbReference>
<dbReference type="PANTHER" id="PTHR44688">
    <property type="entry name" value="DNA-BINDING TRANSCRIPTIONAL ACTIVATOR DEVR_DOSR"/>
    <property type="match status" value="1"/>
</dbReference>
<proteinExistence type="predicted"/>
<reference evidence="5 6" key="1">
    <citation type="submission" date="2020-02" db="EMBL/GenBank/DDBJ databases">
        <authorList>
            <person name="Li X.-J."/>
            <person name="Han X.-M."/>
        </authorList>
    </citation>
    <scope>NUCLEOTIDE SEQUENCE [LARGE SCALE GENOMIC DNA]</scope>
    <source>
        <strain evidence="5 6">CCTCC AB 2017055</strain>
    </source>
</reference>
<evidence type="ECO:0000256" key="3">
    <source>
        <dbReference type="ARBA" id="ARBA00023163"/>
    </source>
</evidence>
<dbReference type="PRINTS" id="PR00038">
    <property type="entry name" value="HTHLUXR"/>
</dbReference>
<evidence type="ECO:0000259" key="4">
    <source>
        <dbReference type="PROSITE" id="PS50043"/>
    </source>
</evidence>
<feature type="domain" description="HTH luxR-type" evidence="4">
    <location>
        <begin position="42"/>
        <end position="107"/>
    </location>
</feature>
<keyword evidence="1" id="KW-0805">Transcription regulation</keyword>
<keyword evidence="2" id="KW-0238">DNA-binding</keyword>
<dbReference type="GO" id="GO:0006355">
    <property type="term" value="P:regulation of DNA-templated transcription"/>
    <property type="evidence" value="ECO:0007669"/>
    <property type="project" value="InterPro"/>
</dbReference>
<dbReference type="PANTHER" id="PTHR44688:SF16">
    <property type="entry name" value="DNA-BINDING TRANSCRIPTIONAL ACTIVATOR DEVR_DOSR"/>
    <property type="match status" value="1"/>
</dbReference>
<comment type="caution">
    <text evidence="5">The sequence shown here is derived from an EMBL/GenBank/DDBJ whole genome shotgun (WGS) entry which is preliminary data.</text>
</comment>
<dbReference type="EMBL" id="JAAGOA010000011">
    <property type="protein sequence ID" value="NEE01829.1"/>
    <property type="molecule type" value="Genomic_DNA"/>
</dbReference>
<organism evidence="5 6">
    <name type="scientific">Phytoactinopolyspora halotolerans</name>
    <dbReference type="NCBI Taxonomy" id="1981512"/>
    <lineage>
        <taxon>Bacteria</taxon>
        <taxon>Bacillati</taxon>
        <taxon>Actinomycetota</taxon>
        <taxon>Actinomycetes</taxon>
        <taxon>Jiangellales</taxon>
        <taxon>Jiangellaceae</taxon>
        <taxon>Phytoactinopolyspora</taxon>
    </lineage>
</organism>
<dbReference type="AlphaFoldDB" id="A0A6L9S9S0"/>
<evidence type="ECO:0000256" key="2">
    <source>
        <dbReference type="ARBA" id="ARBA00023125"/>
    </source>
</evidence>
<gene>
    <name evidence="5" type="ORF">G1H10_16775</name>
</gene>